<feature type="region of interest" description="Disordered" evidence="1">
    <location>
        <begin position="62"/>
        <end position="81"/>
    </location>
</feature>
<protein>
    <submittedName>
        <fullName evidence="2">Uncharacterized protein</fullName>
    </submittedName>
</protein>
<comment type="caution">
    <text evidence="2">The sequence shown here is derived from an EMBL/GenBank/DDBJ whole genome shotgun (WGS) entry which is preliminary data.</text>
</comment>
<reference evidence="2 3" key="1">
    <citation type="submission" date="2019-06" db="EMBL/GenBank/DDBJ databases">
        <title>Whole genome shotgun sequence of Vibrio comitans NBRC 102076.</title>
        <authorList>
            <person name="Hosoyama A."/>
            <person name="Uohara A."/>
            <person name="Ohji S."/>
            <person name="Ichikawa N."/>
        </authorList>
    </citation>
    <scope>NUCLEOTIDE SEQUENCE [LARGE SCALE GENOMIC DNA]</scope>
    <source>
        <strain evidence="2 3">NBRC 102076</strain>
    </source>
</reference>
<accession>A0A4Y3IS80</accession>
<evidence type="ECO:0000313" key="3">
    <source>
        <dbReference type="Proteomes" id="UP000318242"/>
    </source>
</evidence>
<name>A0A4Y3IS80_9VIBR</name>
<gene>
    <name evidence="2" type="ORF">VCO01S_31650</name>
</gene>
<evidence type="ECO:0000256" key="1">
    <source>
        <dbReference type="SAM" id="MobiDB-lite"/>
    </source>
</evidence>
<keyword evidence="3" id="KW-1185">Reference proteome</keyword>
<sequence>MATKDSPIHIKNIGACFIERFQFTNKKPTNDKIMKAMDRENMPLNRITLEYQEFSFQLRENNRKAHIVPTNPGSSNTEEKR</sequence>
<organism evidence="2 3">
    <name type="scientific">Vibrio comitans NBRC 102076</name>
    <dbReference type="NCBI Taxonomy" id="1219078"/>
    <lineage>
        <taxon>Bacteria</taxon>
        <taxon>Pseudomonadati</taxon>
        <taxon>Pseudomonadota</taxon>
        <taxon>Gammaproteobacteria</taxon>
        <taxon>Vibrionales</taxon>
        <taxon>Vibrionaceae</taxon>
        <taxon>Vibrio</taxon>
    </lineage>
</organism>
<dbReference type="EMBL" id="BJLH01000015">
    <property type="protein sequence ID" value="GEA61972.1"/>
    <property type="molecule type" value="Genomic_DNA"/>
</dbReference>
<dbReference type="AlphaFoldDB" id="A0A4Y3IS80"/>
<feature type="compositionally biased region" description="Polar residues" evidence="1">
    <location>
        <begin position="71"/>
        <end position="81"/>
    </location>
</feature>
<evidence type="ECO:0000313" key="2">
    <source>
        <dbReference type="EMBL" id="GEA61972.1"/>
    </source>
</evidence>
<dbReference type="Proteomes" id="UP000318242">
    <property type="component" value="Unassembled WGS sequence"/>
</dbReference>
<proteinExistence type="predicted"/>